<dbReference type="AlphaFoldDB" id="A0A0L6V6L1"/>
<gene>
    <name evidence="1" type="ORF">VP01_2589g5</name>
</gene>
<dbReference type="EMBL" id="LAVV01007489">
    <property type="protein sequence ID" value="KNZ55770.1"/>
    <property type="molecule type" value="Genomic_DNA"/>
</dbReference>
<dbReference type="OrthoDB" id="2499147at2759"/>
<reference evidence="1 2" key="1">
    <citation type="submission" date="2015-08" db="EMBL/GenBank/DDBJ databases">
        <title>Next Generation Sequencing and Analysis of the Genome of Puccinia sorghi L Schw, the Causal Agent of Maize Common Rust.</title>
        <authorList>
            <person name="Rochi L."/>
            <person name="Burguener G."/>
            <person name="Darino M."/>
            <person name="Turjanski A."/>
            <person name="Kreff E."/>
            <person name="Dieguez M.J."/>
            <person name="Sacco F."/>
        </authorList>
    </citation>
    <scope>NUCLEOTIDE SEQUENCE [LARGE SCALE GENOMIC DNA]</scope>
    <source>
        <strain evidence="1 2">RO10H11247</strain>
    </source>
</reference>
<organism evidence="1 2">
    <name type="scientific">Puccinia sorghi</name>
    <dbReference type="NCBI Taxonomy" id="27349"/>
    <lineage>
        <taxon>Eukaryota</taxon>
        <taxon>Fungi</taxon>
        <taxon>Dikarya</taxon>
        <taxon>Basidiomycota</taxon>
        <taxon>Pucciniomycotina</taxon>
        <taxon>Pucciniomycetes</taxon>
        <taxon>Pucciniales</taxon>
        <taxon>Pucciniaceae</taxon>
        <taxon>Puccinia</taxon>
    </lineage>
</organism>
<accession>A0A0L6V6L1</accession>
<evidence type="ECO:0000313" key="1">
    <source>
        <dbReference type="EMBL" id="KNZ55770.1"/>
    </source>
</evidence>
<protein>
    <submittedName>
        <fullName evidence="1">Uncharacterized protein</fullName>
    </submittedName>
</protein>
<comment type="caution">
    <text evidence="1">The sequence shown here is derived from an EMBL/GenBank/DDBJ whole genome shotgun (WGS) entry which is preliminary data.</text>
</comment>
<keyword evidence="2" id="KW-1185">Reference proteome</keyword>
<name>A0A0L6V6L1_9BASI</name>
<proteinExistence type="predicted"/>
<dbReference type="Proteomes" id="UP000037035">
    <property type="component" value="Unassembled WGS sequence"/>
</dbReference>
<dbReference type="VEuPathDB" id="FungiDB:VP01_2589g5"/>
<sequence length="311" mass="35174">MSAGGPGRGLYIDLAEHECGSALATLTQGNFLRLGKGFNTAAGASQASEAVSVGNYTAIHLLIITSYSIPLESSALREEDQRRQAFVEELRMVDVPVDYHINMIQLCFKTLLEKPNLNEEEAVKWLEVLKNTLHEQKSEPFAGSKAISTLYGLYSLRLRYLNDHHPLPLFAPPMNSPENLEFLRNIDEMIAQLKQTHFGVLIVSELTANEDSFMTFIKNDEELPMAMNDNISTKIAALKTLQQNFKSYSAHKRVAILAALYHQMASPIHELKQPIEFLKYLSGSQYLFPHERELLQWIRGRTKLRRGRQAS</sequence>
<evidence type="ECO:0000313" key="2">
    <source>
        <dbReference type="Proteomes" id="UP000037035"/>
    </source>
</evidence>